<evidence type="ECO:0000256" key="3">
    <source>
        <dbReference type="ARBA" id="ARBA00022729"/>
    </source>
</evidence>
<name>A0A967AL59_9FLAO</name>
<dbReference type="RefSeq" id="WP_166400575.1">
    <property type="nucleotide sequence ID" value="NZ_JAANAS010000061.1"/>
</dbReference>
<dbReference type="EMBL" id="JAANAS010000061">
    <property type="protein sequence ID" value="NGZ90329.1"/>
    <property type="molecule type" value="Genomic_DNA"/>
</dbReference>
<organism evidence="8 9">
    <name type="scientific">Psychroflexus maritimus</name>
    <dbReference type="NCBI Taxonomy" id="2714865"/>
    <lineage>
        <taxon>Bacteria</taxon>
        <taxon>Pseudomonadati</taxon>
        <taxon>Bacteroidota</taxon>
        <taxon>Flavobacteriia</taxon>
        <taxon>Flavobacteriales</taxon>
        <taxon>Flavobacteriaceae</taxon>
        <taxon>Psychroflexus</taxon>
    </lineage>
</organism>
<keyword evidence="4" id="KW-0472">Membrane</keyword>
<dbReference type="InterPro" id="IPR033985">
    <property type="entry name" value="SusD-like_N"/>
</dbReference>
<feature type="domain" description="SusD-like N-terminal" evidence="7">
    <location>
        <begin position="86"/>
        <end position="198"/>
    </location>
</feature>
<evidence type="ECO:0000256" key="5">
    <source>
        <dbReference type="ARBA" id="ARBA00023237"/>
    </source>
</evidence>
<keyword evidence="5" id="KW-0998">Cell outer membrane</keyword>
<dbReference type="Proteomes" id="UP000643701">
    <property type="component" value="Unassembled WGS sequence"/>
</dbReference>
<evidence type="ECO:0000256" key="1">
    <source>
        <dbReference type="ARBA" id="ARBA00004442"/>
    </source>
</evidence>
<dbReference type="Gene3D" id="1.25.40.390">
    <property type="match status" value="1"/>
</dbReference>
<evidence type="ECO:0000313" key="9">
    <source>
        <dbReference type="Proteomes" id="UP000643701"/>
    </source>
</evidence>
<evidence type="ECO:0000259" key="6">
    <source>
        <dbReference type="Pfam" id="PF07980"/>
    </source>
</evidence>
<dbReference type="InterPro" id="IPR012944">
    <property type="entry name" value="SusD_RagB_dom"/>
</dbReference>
<comment type="similarity">
    <text evidence="2">Belongs to the SusD family.</text>
</comment>
<reference evidence="8" key="1">
    <citation type="submission" date="2020-03" db="EMBL/GenBank/DDBJ databases">
        <title>Psychroflexus Maritimus sp. nov., isolate from marine sediment.</title>
        <authorList>
            <person name="Zhong Y.-L."/>
        </authorList>
    </citation>
    <scope>NUCLEOTIDE SEQUENCE</scope>
    <source>
        <strain evidence="8">C1</strain>
    </source>
</reference>
<evidence type="ECO:0000256" key="4">
    <source>
        <dbReference type="ARBA" id="ARBA00023136"/>
    </source>
</evidence>
<dbReference type="GO" id="GO:0009279">
    <property type="term" value="C:cell outer membrane"/>
    <property type="evidence" value="ECO:0007669"/>
    <property type="project" value="UniProtKB-SubCell"/>
</dbReference>
<accession>A0A967AL59</accession>
<dbReference type="PROSITE" id="PS51257">
    <property type="entry name" value="PROKAR_LIPOPROTEIN"/>
    <property type="match status" value="1"/>
</dbReference>
<comment type="subcellular location">
    <subcellularLocation>
        <location evidence="1">Cell outer membrane</location>
    </subcellularLocation>
</comment>
<sequence length="465" mass="51943">MKKYISILILAIVFSSCEDQLDRTPNDSLVDETAFETLADLEAGLNGVMGGFTQFDIIRFNSLFTDNVRVGKDSGGQGLGLFNNILDAQNNSGGIWGSRYQMANRANRVLAASELINLEEGEQDEFDLILGRTYALRAYAHYELLNYYGQDPTDPSALGVPYQNSVETTDTPSRPTTEETVELIKADLDLAEGLIPSGATDINFPTLDFVTFTRARLALATQDWEDLITFTSELIAKYDLANQEQYVNMFDGEDTTEVIYQRNAVLGSNPNYANIWIFTGTLGNFFEVSYELFDLLDQEALQNGDVRRFVNVGPEGVENEEYQIWKYPGSAGQFINSFKAMRISEAYLMRAEAYARSTTPDFQLAVNDVQAVKNARRGSSGSASAYASLTEAIGDIAKERRLELCFEGHRYKDLGRYRNILNEGLTRDPRDIEGGFNPGIPVNDSRWIFPIPISELNGNPNMEQN</sequence>
<dbReference type="SUPFAM" id="SSF48452">
    <property type="entry name" value="TPR-like"/>
    <property type="match status" value="1"/>
</dbReference>
<keyword evidence="9" id="KW-1185">Reference proteome</keyword>
<dbReference type="AlphaFoldDB" id="A0A967AL59"/>
<evidence type="ECO:0000313" key="8">
    <source>
        <dbReference type="EMBL" id="NGZ90329.1"/>
    </source>
</evidence>
<dbReference type="InterPro" id="IPR011990">
    <property type="entry name" value="TPR-like_helical_dom_sf"/>
</dbReference>
<keyword evidence="3" id="KW-0732">Signal</keyword>
<gene>
    <name evidence="8" type="ORF">G7034_08685</name>
</gene>
<feature type="domain" description="RagB/SusD" evidence="6">
    <location>
        <begin position="337"/>
        <end position="465"/>
    </location>
</feature>
<evidence type="ECO:0000259" key="7">
    <source>
        <dbReference type="Pfam" id="PF14322"/>
    </source>
</evidence>
<dbReference type="Pfam" id="PF07980">
    <property type="entry name" value="SusD_RagB"/>
    <property type="match status" value="1"/>
</dbReference>
<evidence type="ECO:0000256" key="2">
    <source>
        <dbReference type="ARBA" id="ARBA00006275"/>
    </source>
</evidence>
<protein>
    <submittedName>
        <fullName evidence="8">RagB/SusD family nutrient uptake outer membrane protein</fullName>
    </submittedName>
</protein>
<comment type="caution">
    <text evidence="8">The sequence shown here is derived from an EMBL/GenBank/DDBJ whole genome shotgun (WGS) entry which is preliminary data.</text>
</comment>
<dbReference type="Pfam" id="PF14322">
    <property type="entry name" value="SusD-like_3"/>
    <property type="match status" value="1"/>
</dbReference>
<proteinExistence type="inferred from homology"/>